<dbReference type="Gene3D" id="3.40.50.300">
    <property type="entry name" value="P-loop containing nucleotide triphosphate hydrolases"/>
    <property type="match status" value="1"/>
</dbReference>
<evidence type="ECO:0000256" key="1">
    <source>
        <dbReference type="ARBA" id="ARBA00022737"/>
    </source>
</evidence>
<feature type="domain" description="GPI inositol-deacylase winged helix" evidence="2">
    <location>
        <begin position="352"/>
        <end position="424"/>
    </location>
</feature>
<dbReference type="Proteomes" id="UP000276215">
    <property type="component" value="Unassembled WGS sequence"/>
</dbReference>
<feature type="domain" description="Nephrocystin 3-like N-terminal" evidence="3">
    <location>
        <begin position="65"/>
        <end position="234"/>
    </location>
</feature>
<name>A0A3N4JMM5_9PEZI</name>
<evidence type="ECO:0000259" key="2">
    <source>
        <dbReference type="Pfam" id="PF22939"/>
    </source>
</evidence>
<dbReference type="OrthoDB" id="1577640at2759"/>
<dbReference type="InterPro" id="IPR054471">
    <property type="entry name" value="GPIID_WHD"/>
</dbReference>
<protein>
    <submittedName>
        <fullName evidence="4">Uncharacterized protein</fullName>
    </submittedName>
</protein>
<organism evidence="4 5">
    <name type="scientific">Choiromyces venosus 120613-1</name>
    <dbReference type="NCBI Taxonomy" id="1336337"/>
    <lineage>
        <taxon>Eukaryota</taxon>
        <taxon>Fungi</taxon>
        <taxon>Dikarya</taxon>
        <taxon>Ascomycota</taxon>
        <taxon>Pezizomycotina</taxon>
        <taxon>Pezizomycetes</taxon>
        <taxon>Pezizales</taxon>
        <taxon>Tuberaceae</taxon>
        <taxon>Choiromyces</taxon>
    </lineage>
</organism>
<keyword evidence="5" id="KW-1185">Reference proteome</keyword>
<dbReference type="SUPFAM" id="SSF52540">
    <property type="entry name" value="P-loop containing nucleoside triphosphate hydrolases"/>
    <property type="match status" value="1"/>
</dbReference>
<dbReference type="Pfam" id="PF24883">
    <property type="entry name" value="NPHP3_N"/>
    <property type="match status" value="1"/>
</dbReference>
<evidence type="ECO:0000313" key="5">
    <source>
        <dbReference type="Proteomes" id="UP000276215"/>
    </source>
</evidence>
<accession>A0A3N4JMM5</accession>
<dbReference type="STRING" id="1336337.A0A3N4JMM5"/>
<dbReference type="InterPro" id="IPR027417">
    <property type="entry name" value="P-loop_NTPase"/>
</dbReference>
<dbReference type="PANTHER" id="PTHR10039:SF15">
    <property type="entry name" value="NACHT DOMAIN-CONTAINING PROTEIN"/>
    <property type="match status" value="1"/>
</dbReference>
<dbReference type="PANTHER" id="PTHR10039">
    <property type="entry name" value="AMELOGENIN"/>
    <property type="match status" value="1"/>
</dbReference>
<reference evidence="4 5" key="1">
    <citation type="journal article" date="2018" name="Nat. Ecol. Evol.">
        <title>Pezizomycetes genomes reveal the molecular basis of ectomycorrhizal truffle lifestyle.</title>
        <authorList>
            <person name="Murat C."/>
            <person name="Payen T."/>
            <person name="Noel B."/>
            <person name="Kuo A."/>
            <person name="Morin E."/>
            <person name="Chen J."/>
            <person name="Kohler A."/>
            <person name="Krizsan K."/>
            <person name="Balestrini R."/>
            <person name="Da Silva C."/>
            <person name="Montanini B."/>
            <person name="Hainaut M."/>
            <person name="Levati E."/>
            <person name="Barry K.W."/>
            <person name="Belfiori B."/>
            <person name="Cichocki N."/>
            <person name="Clum A."/>
            <person name="Dockter R.B."/>
            <person name="Fauchery L."/>
            <person name="Guy J."/>
            <person name="Iotti M."/>
            <person name="Le Tacon F."/>
            <person name="Lindquist E.A."/>
            <person name="Lipzen A."/>
            <person name="Malagnac F."/>
            <person name="Mello A."/>
            <person name="Molinier V."/>
            <person name="Miyauchi S."/>
            <person name="Poulain J."/>
            <person name="Riccioni C."/>
            <person name="Rubini A."/>
            <person name="Sitrit Y."/>
            <person name="Splivallo R."/>
            <person name="Traeger S."/>
            <person name="Wang M."/>
            <person name="Zifcakova L."/>
            <person name="Wipf D."/>
            <person name="Zambonelli A."/>
            <person name="Paolocci F."/>
            <person name="Nowrousian M."/>
            <person name="Ottonello S."/>
            <person name="Baldrian P."/>
            <person name="Spatafora J.W."/>
            <person name="Henrissat B."/>
            <person name="Nagy L.G."/>
            <person name="Aury J.M."/>
            <person name="Wincker P."/>
            <person name="Grigoriev I.V."/>
            <person name="Bonfante P."/>
            <person name="Martin F.M."/>
        </authorList>
    </citation>
    <scope>NUCLEOTIDE SEQUENCE [LARGE SCALE GENOMIC DNA]</scope>
    <source>
        <strain evidence="4 5">120613-1</strain>
    </source>
</reference>
<dbReference type="AlphaFoldDB" id="A0A3N4JMM5"/>
<keyword evidence="1" id="KW-0677">Repeat</keyword>
<proteinExistence type="predicted"/>
<sequence length="479" mass="53943">MEPAAHRNPRVTINSNCGNVTDSYKNVWNNYEISMSDEKRQILEWLSPLAPRERHQTVSDGRVDGVGNWLLQTSEFKKWHTSEDEAVNPVLFCYGDPGVGKTCMSSLVIDTLCDQFDGDNVGVACVYCDFHDHKGQSATTVLGALLKQVVAGLDPIPDEIQNAFQRTKRQVDGRAPRLLEIRTMLVKSLPSFRRAFICIDALDEFPAKNRPELWDSLQHIIRECPNTRLFITGRPHIRDEIGGYFNGLRSAAMIPIKPITEDIEKYLEMRLDKDRDTGIMNDSLRADILRVIPATISGIFLLVSLIADAILDQTTIHQRRQTLDSMTNGLGLQDAYNTTLQRIREQGGSKAKLGMQALMWISRSERPLGKEELCHALAVEAGTTELNVDNYPSIRTILGCTLGLITIDQQSTVRPIHFTLQEYLGAHPNLFVTPHSMIAEICLTYLNFRSVCELSPTDHKIWLERPFFAICFVLLGTTC</sequence>
<dbReference type="EMBL" id="ML120395">
    <property type="protein sequence ID" value="RPA98557.1"/>
    <property type="molecule type" value="Genomic_DNA"/>
</dbReference>
<dbReference type="Pfam" id="PF22939">
    <property type="entry name" value="WHD_GPIID"/>
    <property type="match status" value="1"/>
</dbReference>
<gene>
    <name evidence="4" type="ORF">L873DRAFT_1035590</name>
</gene>
<evidence type="ECO:0000313" key="4">
    <source>
        <dbReference type="EMBL" id="RPA98557.1"/>
    </source>
</evidence>
<dbReference type="InterPro" id="IPR056884">
    <property type="entry name" value="NPHP3-like_N"/>
</dbReference>
<evidence type="ECO:0000259" key="3">
    <source>
        <dbReference type="Pfam" id="PF24883"/>
    </source>
</evidence>